<feature type="chain" id="PRO_5036002982" description="Opacity protein and related surface antigens" evidence="1">
    <location>
        <begin position="20"/>
        <end position="244"/>
    </location>
</feature>
<proteinExistence type="predicted"/>
<dbReference type="EMBL" id="LR134410">
    <property type="protein sequence ID" value="VEH81032.1"/>
    <property type="molecule type" value="Genomic_DNA"/>
</dbReference>
<gene>
    <name evidence="2" type="ORF">Lade_1289</name>
    <name evidence="3" type="ORF">NCTC12735_00007</name>
</gene>
<dbReference type="PATRIC" id="fig|45056.6.peg.1331"/>
<evidence type="ECO:0000313" key="5">
    <source>
        <dbReference type="Proteomes" id="UP000281170"/>
    </source>
</evidence>
<dbReference type="Proteomes" id="UP000281170">
    <property type="component" value="Chromosome"/>
</dbReference>
<feature type="signal peptide" evidence="1">
    <location>
        <begin position="1"/>
        <end position="19"/>
    </location>
</feature>
<dbReference type="Gene3D" id="2.40.160.20">
    <property type="match status" value="1"/>
</dbReference>
<evidence type="ECO:0000313" key="3">
    <source>
        <dbReference type="EMBL" id="VEH81032.1"/>
    </source>
</evidence>
<dbReference type="InterPro" id="IPR011250">
    <property type="entry name" value="OMP/PagP_B-barrel"/>
</dbReference>
<keyword evidence="4" id="KW-1185">Reference proteome</keyword>
<reference evidence="3 5" key="2">
    <citation type="submission" date="2018-12" db="EMBL/GenBank/DDBJ databases">
        <authorList>
            <consortium name="Pathogen Informatics"/>
        </authorList>
    </citation>
    <scope>NUCLEOTIDE SEQUENCE [LARGE SCALE GENOMIC DNA]</scope>
    <source>
        <strain evidence="3 5">NCTC12735</strain>
    </source>
</reference>
<evidence type="ECO:0000256" key="1">
    <source>
        <dbReference type="SAM" id="SignalP"/>
    </source>
</evidence>
<accession>A0A0W0R6D3</accession>
<dbReference type="STRING" id="45056.Lade_1289"/>
<name>A0A0W0R6D3_9GAMM</name>
<evidence type="ECO:0000313" key="2">
    <source>
        <dbReference type="EMBL" id="KTC66631.1"/>
    </source>
</evidence>
<reference evidence="2 4" key="1">
    <citation type="submission" date="2015-11" db="EMBL/GenBank/DDBJ databases">
        <title>Identification of large and diverse effector repertoires of 38 Legionella species.</title>
        <authorList>
            <person name="Burstein D."/>
            <person name="Amaro F."/>
            <person name="Zusman T."/>
            <person name="Lifshitz Z."/>
            <person name="Cohen O."/>
            <person name="Gilbert J.A."/>
            <person name="Pupko T."/>
            <person name="Shuman H.A."/>
            <person name="Segal G."/>
        </authorList>
    </citation>
    <scope>NUCLEOTIDE SEQUENCE [LARGE SCALE GENOMIC DNA]</scope>
    <source>
        <strain evidence="2 4">1762-AUS-E</strain>
    </source>
</reference>
<evidence type="ECO:0008006" key="6">
    <source>
        <dbReference type="Google" id="ProtNLM"/>
    </source>
</evidence>
<sequence>MKKSYLIILCLGFHTYGLAKTLSSFETATWVSTLSAGFVWANPGETQSFSLAPQIEKTYFAINSFHRMPAAAIFLGKQKTLTDRLSGQFGLEAAYAGDAEPKGQIWDDADPIFNNYTYNYKIEHAHLALKGKLLIENSYIVIPWISAGIGVAWNHAYYFVNQPIISEALTNPDFTNRTTTSFTYNLGIGFQKGMSEHWQWGLGYEFADWGKSQLGRAPQQILNSGIKLNHLYTNGVLFNLSYIA</sequence>
<dbReference type="EMBL" id="LNKA01000001">
    <property type="protein sequence ID" value="KTC66631.1"/>
    <property type="molecule type" value="Genomic_DNA"/>
</dbReference>
<dbReference type="AlphaFoldDB" id="A0A0W0R6D3"/>
<dbReference type="OrthoDB" id="5647782at2"/>
<evidence type="ECO:0000313" key="4">
    <source>
        <dbReference type="Proteomes" id="UP000054859"/>
    </source>
</evidence>
<dbReference type="SUPFAM" id="SSF56925">
    <property type="entry name" value="OMPA-like"/>
    <property type="match status" value="1"/>
</dbReference>
<dbReference type="Proteomes" id="UP000054859">
    <property type="component" value="Unassembled WGS sequence"/>
</dbReference>
<dbReference type="KEGG" id="ladl:NCTC12735_00007"/>
<protein>
    <recommendedName>
        <fullName evidence="6">Opacity protein and related surface antigens</fullName>
    </recommendedName>
</protein>
<dbReference type="RefSeq" id="WP_058462288.1">
    <property type="nucleotide sequence ID" value="NZ_CAAAHS010000010.1"/>
</dbReference>
<organism evidence="2 4">
    <name type="scientific">Legionella adelaidensis</name>
    <dbReference type="NCBI Taxonomy" id="45056"/>
    <lineage>
        <taxon>Bacteria</taxon>
        <taxon>Pseudomonadati</taxon>
        <taxon>Pseudomonadota</taxon>
        <taxon>Gammaproteobacteria</taxon>
        <taxon>Legionellales</taxon>
        <taxon>Legionellaceae</taxon>
        <taxon>Legionella</taxon>
    </lineage>
</organism>
<keyword evidence="1" id="KW-0732">Signal</keyword>